<dbReference type="PANTHER" id="PTHR31576">
    <property type="entry name" value="TATA BOX-BINDING PROTEIN-ASSOCIATED FACTOR RNA POLYMERASE I SUBUNIT B"/>
    <property type="match status" value="1"/>
</dbReference>
<name>A0A834R0D4_SARSC</name>
<evidence type="ECO:0000313" key="12">
    <source>
        <dbReference type="Proteomes" id="UP000070412"/>
    </source>
</evidence>
<evidence type="ECO:0000256" key="9">
    <source>
        <dbReference type="ARBA" id="ARBA00023242"/>
    </source>
</evidence>
<keyword evidence="8" id="KW-0804">Transcription</keyword>
<evidence type="ECO:0000256" key="3">
    <source>
        <dbReference type="ARBA" id="ARBA00022723"/>
    </source>
</evidence>
<dbReference type="GO" id="GO:0008270">
    <property type="term" value="F:zinc ion binding"/>
    <property type="evidence" value="ECO:0007669"/>
    <property type="project" value="UniProtKB-KW"/>
</dbReference>
<reference evidence="11" key="3">
    <citation type="submission" date="2022-06" db="UniProtKB">
        <authorList>
            <consortium name="EnsemblMetazoa"/>
        </authorList>
    </citation>
    <scope>IDENTIFICATION</scope>
</reference>
<evidence type="ECO:0000256" key="5">
    <source>
        <dbReference type="ARBA" id="ARBA00022833"/>
    </source>
</evidence>
<evidence type="ECO:0000256" key="4">
    <source>
        <dbReference type="ARBA" id="ARBA00022771"/>
    </source>
</evidence>
<evidence type="ECO:0000256" key="6">
    <source>
        <dbReference type="ARBA" id="ARBA00023015"/>
    </source>
</evidence>
<dbReference type="GO" id="GO:0070860">
    <property type="term" value="C:RNA polymerase I core factor complex"/>
    <property type="evidence" value="ECO:0007669"/>
    <property type="project" value="InterPro"/>
</dbReference>
<dbReference type="GO" id="GO:0001164">
    <property type="term" value="F:RNA polymerase I core promoter sequence-specific DNA binding"/>
    <property type="evidence" value="ECO:0007669"/>
    <property type="project" value="InterPro"/>
</dbReference>
<protein>
    <recommendedName>
        <fullName evidence="13">TATA box-binding protein-associated factor RNA polymerase I subunit B</fullName>
    </recommendedName>
</protein>
<keyword evidence="6" id="KW-0805">Transcription regulation</keyword>
<evidence type="ECO:0000256" key="7">
    <source>
        <dbReference type="ARBA" id="ARBA00023125"/>
    </source>
</evidence>
<organism evidence="10">
    <name type="scientific">Sarcoptes scabiei</name>
    <name type="common">Itch mite</name>
    <name type="synonym">Acarus scabiei</name>
    <dbReference type="NCBI Taxonomy" id="52283"/>
    <lineage>
        <taxon>Eukaryota</taxon>
        <taxon>Metazoa</taxon>
        <taxon>Ecdysozoa</taxon>
        <taxon>Arthropoda</taxon>
        <taxon>Chelicerata</taxon>
        <taxon>Arachnida</taxon>
        <taxon>Acari</taxon>
        <taxon>Acariformes</taxon>
        <taxon>Sarcoptiformes</taxon>
        <taxon>Astigmata</taxon>
        <taxon>Psoroptidia</taxon>
        <taxon>Sarcoptoidea</taxon>
        <taxon>Sarcoptidae</taxon>
        <taxon>Sarcoptinae</taxon>
        <taxon>Sarcoptes</taxon>
    </lineage>
</organism>
<evidence type="ECO:0000313" key="11">
    <source>
        <dbReference type="EnsemblMetazoa" id="KAF7487907.1"/>
    </source>
</evidence>
<comment type="similarity">
    <text evidence="2">Belongs to the RRN7/TAF1B family.</text>
</comment>
<dbReference type="OrthoDB" id="6511180at2759"/>
<proteinExistence type="inferred from homology"/>
<dbReference type="PANTHER" id="PTHR31576:SF2">
    <property type="entry name" value="TATA BOX-BINDING PROTEIN-ASSOCIATED FACTOR RNA POLYMERASE I SUBUNIT B"/>
    <property type="match status" value="1"/>
</dbReference>
<sequence length="718" mass="85687">MQDLFALQEKSSACDRCGSDKFYEEDGFHFCFYCQTQSQGFAKEVACDQDEFVVAKEIKKRGRHKKDPQEQESETITIGSNWSWVEIFNKIYLRMIKDFFKILKHNNFQLDDKIERAFLMVSMKLWFKYLRESEIAFVKNEHIDPNVKLCPGSRFRDHFLLSNLSKNSSPIEIPMIKIQRKSLISKENQRSYGSSYQMRVMEKINQNAQYDDVFYSERRKDPRPYFGIKSTKRIKYSCYINEVLYNLDQKKEIDPFLTLVSSVSGEKNSEGYLEHVSKLNDSNLKSSETMIDDQDETTMDKESFDNLMKSRMSSKTRLIDDHIPLDDKKARNFSPLANDFIQKQKLLALLVITIRLFNFNIHLSDLLRWCIDGNLIYHDLSIIFDQKQKIFWNEIVTFRNYRYPNYDCILTIIRNMIVHCNIDLKLFPVPDIYNLIERFLYDLNLPKGLILIIKKRYQKFLDRYTGENTLLFRMRKFTEYEIVSMIAIFSVLNDLFDLNGTTEQNYRLFRNRNTAETKKNLLFIWDEWLHYSKIRLNLIKMFRLNILPIHIDTINLDEILIQNGKMSDIFKNTDIVSNTKKRFHVFKNRLSLIEMFEQLHFSDGNFEWKERINEKETKPTLYPMTDATDEIINSIENSNLKQFLARDFRKELITPYCCDELNGFHRPHKLFKPTRHKDKYQYPESLQHLLCVASFITCSDMKYSLRLFLDAEQFSSKL</sequence>
<dbReference type="GO" id="GO:0042790">
    <property type="term" value="P:nucleolar large rRNA transcription by RNA polymerase I"/>
    <property type="evidence" value="ECO:0007669"/>
    <property type="project" value="TreeGrafter"/>
</dbReference>
<keyword evidence="12" id="KW-1185">Reference proteome</keyword>
<keyword evidence="5" id="KW-0862">Zinc</keyword>
<comment type="subcellular location">
    <subcellularLocation>
        <location evidence="1">Nucleus</location>
        <location evidence="1">Nucleolus</location>
    </subcellularLocation>
</comment>
<reference evidence="10" key="2">
    <citation type="submission" date="2020-01" db="EMBL/GenBank/DDBJ databases">
        <authorList>
            <person name="Korhonen P.K.K."/>
            <person name="Guangxu M.G."/>
            <person name="Wang T.W."/>
            <person name="Stroehlein A.J.S."/>
            <person name="Young N.D."/>
            <person name="Ang C.-S.A."/>
            <person name="Fernando D.W.F."/>
            <person name="Lu H.L."/>
            <person name="Taylor S.T."/>
            <person name="Ehtesham M.E.M."/>
            <person name="Najaraj S.H.N."/>
            <person name="Harsha G.H.G."/>
            <person name="Madugundu A.M."/>
            <person name="Renuse S.R."/>
            <person name="Holt D.H."/>
            <person name="Pandey A.P."/>
            <person name="Papenfuss A.P."/>
            <person name="Gasser R.B.G."/>
            <person name="Fischer K.F."/>
        </authorList>
    </citation>
    <scope>NUCLEOTIDE SEQUENCE</scope>
    <source>
        <strain evidence="10">SSS_KF_BRIS2020</strain>
    </source>
</reference>
<dbReference type="EnsemblMetazoa" id="SSS_6336s_mrna">
    <property type="protein sequence ID" value="KAF7487907.1"/>
    <property type="gene ID" value="SSS_6336"/>
</dbReference>
<dbReference type="Proteomes" id="UP000070412">
    <property type="component" value="Unassembled WGS sequence"/>
</dbReference>
<evidence type="ECO:0000256" key="8">
    <source>
        <dbReference type="ARBA" id="ARBA00023163"/>
    </source>
</evidence>
<evidence type="ECO:0000256" key="1">
    <source>
        <dbReference type="ARBA" id="ARBA00004604"/>
    </source>
</evidence>
<evidence type="ECO:0000256" key="2">
    <source>
        <dbReference type="ARBA" id="ARBA00006899"/>
    </source>
</evidence>
<dbReference type="InterPro" id="IPR033599">
    <property type="entry name" value="TAF1B/Rrn7"/>
</dbReference>
<gene>
    <name evidence="10" type="ORF">SSS_6336</name>
</gene>
<keyword evidence="3" id="KW-0479">Metal-binding</keyword>
<evidence type="ECO:0000313" key="10">
    <source>
        <dbReference type="EMBL" id="KAF7487907.1"/>
    </source>
</evidence>
<dbReference type="AlphaFoldDB" id="A0A834R0D4"/>
<accession>A0A834R0D4</accession>
<dbReference type="EMBL" id="WVUK01000066">
    <property type="protein sequence ID" value="KAF7487907.1"/>
    <property type="molecule type" value="Genomic_DNA"/>
</dbReference>
<keyword evidence="7" id="KW-0238">DNA-binding</keyword>
<keyword evidence="9" id="KW-0539">Nucleus</keyword>
<dbReference type="GO" id="GO:0005668">
    <property type="term" value="C:RNA polymerase transcription factor SL1 complex"/>
    <property type="evidence" value="ECO:0007669"/>
    <property type="project" value="TreeGrafter"/>
</dbReference>
<evidence type="ECO:0008006" key="13">
    <source>
        <dbReference type="Google" id="ProtNLM"/>
    </source>
</evidence>
<reference evidence="12" key="1">
    <citation type="journal article" date="2020" name="PLoS Negl. Trop. Dis.">
        <title>High-quality nuclear genome for Sarcoptes scabiei-A critical resource for a neglected parasite.</title>
        <authorList>
            <person name="Korhonen P.K."/>
            <person name="Gasser R.B."/>
            <person name="Ma G."/>
            <person name="Wang T."/>
            <person name="Stroehlein A.J."/>
            <person name="Young N.D."/>
            <person name="Ang C.S."/>
            <person name="Fernando D.D."/>
            <person name="Lu H.C."/>
            <person name="Taylor S."/>
            <person name="Reynolds S.L."/>
            <person name="Mofiz E."/>
            <person name="Najaraj S.H."/>
            <person name="Gowda H."/>
            <person name="Madugundu A."/>
            <person name="Renuse S."/>
            <person name="Holt D."/>
            <person name="Pandey A."/>
            <person name="Papenfuss A.T."/>
            <person name="Fischer K."/>
        </authorList>
    </citation>
    <scope>NUCLEOTIDE SEQUENCE [LARGE SCALE GENOMIC DNA]</scope>
</reference>
<keyword evidence="4" id="KW-0863">Zinc-finger</keyword>